<accession>A0A8J6J6W3</accession>
<dbReference type="InterPro" id="IPR018728">
    <property type="entry name" value="DUF2268"/>
</dbReference>
<dbReference type="AlphaFoldDB" id="A0A8J6J6W3"/>
<gene>
    <name evidence="2" type="ORF">H8S55_13145</name>
</gene>
<dbReference type="RefSeq" id="WP_186879304.1">
    <property type="nucleotide sequence ID" value="NZ_JACOPN010000013.1"/>
</dbReference>
<keyword evidence="2" id="KW-0645">Protease</keyword>
<dbReference type="Pfam" id="PF10026">
    <property type="entry name" value="DUF2268"/>
    <property type="match status" value="1"/>
</dbReference>
<reference evidence="2" key="1">
    <citation type="submission" date="2020-08" db="EMBL/GenBank/DDBJ databases">
        <title>Genome public.</title>
        <authorList>
            <person name="Liu C."/>
            <person name="Sun Q."/>
        </authorList>
    </citation>
    <scope>NUCLEOTIDE SEQUENCE</scope>
    <source>
        <strain evidence="2">BX5</strain>
    </source>
</reference>
<organism evidence="2 3">
    <name type="scientific">Flintibacter faecis</name>
    <dbReference type="NCBI Taxonomy" id="2763047"/>
    <lineage>
        <taxon>Bacteria</taxon>
        <taxon>Bacillati</taxon>
        <taxon>Bacillota</taxon>
        <taxon>Clostridia</taxon>
        <taxon>Eubacteriales</taxon>
        <taxon>Flintibacter</taxon>
    </lineage>
</organism>
<feature type="domain" description="DUF2268" evidence="1">
    <location>
        <begin position="87"/>
        <end position="295"/>
    </location>
</feature>
<keyword evidence="3" id="KW-1185">Reference proteome</keyword>
<dbReference type="EMBL" id="JACOPN010000013">
    <property type="protein sequence ID" value="MBC5718241.1"/>
    <property type="molecule type" value="Genomic_DNA"/>
</dbReference>
<name>A0A8J6J6W3_9FIRM</name>
<keyword evidence="2" id="KW-0378">Hydrolase</keyword>
<dbReference type="GO" id="GO:0008233">
    <property type="term" value="F:peptidase activity"/>
    <property type="evidence" value="ECO:0007669"/>
    <property type="project" value="UniProtKB-KW"/>
</dbReference>
<evidence type="ECO:0000313" key="2">
    <source>
        <dbReference type="EMBL" id="MBC5718241.1"/>
    </source>
</evidence>
<protein>
    <submittedName>
        <fullName evidence="2">Zn-dependent protease</fullName>
    </submittedName>
</protein>
<proteinExistence type="predicted"/>
<sequence length="302" mass="33751">MKITAIRSDRIYRDMMTALPDKKENIYRNQLMKPFEFKWACVGIPLTAAQEGGYDVVSAATMSGFYAPVQITEERQAEIEKISSDTFWASCEASIRNTLLDFEKHGIQLPKQEYVFTVMLSDPQSPMTAMTGDYCGDGGIPGYIIGSIVPNERSLGLLPVALAHETNHNVRWQFIQWSNHITLADIIVSEGLAETFAAKMFGEDKVGKWVSETTPGVLRKTIKPLVRENLEAHDFQTLSSYLYGDEIMSLRGGQPIGMPYCGGYACGYALIGHYLKKTGASIYEATITPTEEILKQSEDFWK</sequence>
<dbReference type="Proteomes" id="UP000602260">
    <property type="component" value="Unassembled WGS sequence"/>
</dbReference>
<evidence type="ECO:0000259" key="1">
    <source>
        <dbReference type="Pfam" id="PF10026"/>
    </source>
</evidence>
<dbReference type="GO" id="GO:0006508">
    <property type="term" value="P:proteolysis"/>
    <property type="evidence" value="ECO:0007669"/>
    <property type="project" value="UniProtKB-KW"/>
</dbReference>
<evidence type="ECO:0000313" key="3">
    <source>
        <dbReference type="Proteomes" id="UP000602260"/>
    </source>
</evidence>
<comment type="caution">
    <text evidence="2">The sequence shown here is derived from an EMBL/GenBank/DDBJ whole genome shotgun (WGS) entry which is preliminary data.</text>
</comment>